<protein>
    <recommendedName>
        <fullName evidence="4">Ornithine carbamoyltransferase</fullName>
    </recommendedName>
</protein>
<name>A0ABQ3G4I0_9BURK</name>
<proteinExistence type="predicted"/>
<evidence type="ECO:0000313" key="3">
    <source>
        <dbReference type="Proteomes" id="UP000626210"/>
    </source>
</evidence>
<evidence type="ECO:0000313" key="2">
    <source>
        <dbReference type="EMBL" id="GHC85714.1"/>
    </source>
</evidence>
<accession>A0ABQ3G4I0</accession>
<gene>
    <name evidence="2" type="ORF">GCM10007320_30960</name>
</gene>
<dbReference type="SUPFAM" id="SSF53671">
    <property type="entry name" value="Aspartate/ornithine carbamoyltransferase"/>
    <property type="match status" value="1"/>
</dbReference>
<dbReference type="Gene3D" id="3.40.50.1370">
    <property type="entry name" value="Aspartate/ornithine carbamoyltransferase"/>
    <property type="match status" value="1"/>
</dbReference>
<evidence type="ECO:0008006" key="4">
    <source>
        <dbReference type="Google" id="ProtNLM"/>
    </source>
</evidence>
<dbReference type="EMBL" id="BMYK01000008">
    <property type="protein sequence ID" value="GHC85714.1"/>
    <property type="molecule type" value="Genomic_DNA"/>
</dbReference>
<keyword evidence="3" id="KW-1185">Reference proteome</keyword>
<dbReference type="InterPro" id="IPR036901">
    <property type="entry name" value="Asp/Orn_carbamoylTrfase_sf"/>
</dbReference>
<reference evidence="3" key="1">
    <citation type="journal article" date="2019" name="Int. J. Syst. Evol. Microbiol.">
        <title>The Global Catalogue of Microorganisms (GCM) 10K type strain sequencing project: providing services to taxonomists for standard genome sequencing and annotation.</title>
        <authorList>
            <consortium name="The Broad Institute Genomics Platform"/>
            <consortium name="The Broad Institute Genome Sequencing Center for Infectious Disease"/>
            <person name="Wu L."/>
            <person name="Ma J."/>
        </authorList>
    </citation>
    <scope>NUCLEOTIDE SEQUENCE [LARGE SCALE GENOMIC DNA]</scope>
    <source>
        <strain evidence="3">KCTC 23314</strain>
    </source>
</reference>
<organism evidence="2 3">
    <name type="scientific">Pseudorhodoferax aquiterrae</name>
    <dbReference type="NCBI Taxonomy" id="747304"/>
    <lineage>
        <taxon>Bacteria</taxon>
        <taxon>Pseudomonadati</taxon>
        <taxon>Pseudomonadota</taxon>
        <taxon>Betaproteobacteria</taxon>
        <taxon>Burkholderiales</taxon>
        <taxon>Comamonadaceae</taxon>
    </lineage>
</organism>
<dbReference type="Proteomes" id="UP000626210">
    <property type="component" value="Unassembled WGS sequence"/>
</dbReference>
<comment type="caution">
    <text evidence="2">The sequence shown here is derived from an EMBL/GenBank/DDBJ whole genome shotgun (WGS) entry which is preliminary data.</text>
</comment>
<sequence>MLNASKPLAAHLPRLDPAWPALDTVLECARRLGHAPMSGSRPAPFKHRNLVLLCASRHVAGLEDFRNAASGLGANVAVLVSDLHLNSAPQTVEDTARLLSRLYDAVVCDGLPDAVVDRLARSATVAVRAGYIGAAAHADALAQHLAGADPLQHKRHRILQALVMQSMS</sequence>
<dbReference type="RefSeq" id="WP_189687839.1">
    <property type="nucleotide sequence ID" value="NZ_BMYK01000008.1"/>
</dbReference>
<evidence type="ECO:0000256" key="1">
    <source>
        <dbReference type="ARBA" id="ARBA00022679"/>
    </source>
</evidence>
<keyword evidence="1" id="KW-0808">Transferase</keyword>